<dbReference type="InterPro" id="IPR014710">
    <property type="entry name" value="RmlC-like_jellyroll"/>
</dbReference>
<evidence type="ECO:0000313" key="2">
    <source>
        <dbReference type="EMBL" id="TQE96094.1"/>
    </source>
</evidence>
<accession>A0A540VH54</accession>
<feature type="domain" description="Cupin type-2" evidence="1">
    <location>
        <begin position="48"/>
        <end position="114"/>
    </location>
</feature>
<dbReference type="Gene3D" id="2.60.120.10">
    <property type="entry name" value="Jelly Rolls"/>
    <property type="match status" value="1"/>
</dbReference>
<dbReference type="Proteomes" id="UP000317371">
    <property type="component" value="Unassembled WGS sequence"/>
</dbReference>
<reference evidence="2 3" key="1">
    <citation type="submission" date="2019-06" db="EMBL/GenBank/DDBJ databases">
        <title>Genome sequence of Litorilinea aerophila BAA-2444.</title>
        <authorList>
            <person name="Maclea K.S."/>
            <person name="Maurais E.G."/>
            <person name="Iannazzi L.C."/>
        </authorList>
    </citation>
    <scope>NUCLEOTIDE SEQUENCE [LARGE SCALE GENOMIC DNA]</scope>
    <source>
        <strain evidence="2 3">ATCC BAA-2444</strain>
    </source>
</reference>
<organism evidence="2 3">
    <name type="scientific">Litorilinea aerophila</name>
    <dbReference type="NCBI Taxonomy" id="1204385"/>
    <lineage>
        <taxon>Bacteria</taxon>
        <taxon>Bacillati</taxon>
        <taxon>Chloroflexota</taxon>
        <taxon>Caldilineae</taxon>
        <taxon>Caldilineales</taxon>
        <taxon>Caldilineaceae</taxon>
        <taxon>Litorilinea</taxon>
    </lineage>
</organism>
<gene>
    <name evidence="2" type="ORF">FKZ61_08355</name>
</gene>
<dbReference type="EMBL" id="VIGC01000009">
    <property type="protein sequence ID" value="TQE96094.1"/>
    <property type="molecule type" value="Genomic_DNA"/>
</dbReference>
<comment type="caution">
    <text evidence="2">The sequence shown here is derived from an EMBL/GenBank/DDBJ whole genome shotgun (WGS) entry which is preliminary data.</text>
</comment>
<dbReference type="InParanoid" id="A0A540VH54"/>
<dbReference type="CDD" id="cd02230">
    <property type="entry name" value="cupin_HP0902-like"/>
    <property type="match status" value="1"/>
</dbReference>
<dbReference type="AlphaFoldDB" id="A0A540VH54"/>
<dbReference type="Pfam" id="PF07883">
    <property type="entry name" value="Cupin_2"/>
    <property type="match status" value="1"/>
</dbReference>
<proteinExistence type="predicted"/>
<dbReference type="RefSeq" id="WP_141609647.1">
    <property type="nucleotide sequence ID" value="NZ_VIGC02000009.1"/>
</dbReference>
<dbReference type="InterPro" id="IPR013096">
    <property type="entry name" value="Cupin_2"/>
</dbReference>
<dbReference type="PANTHER" id="PTHR37694:SF1">
    <property type="entry name" value="SLR8022 PROTEIN"/>
    <property type="match status" value="1"/>
</dbReference>
<evidence type="ECO:0000313" key="3">
    <source>
        <dbReference type="Proteomes" id="UP000317371"/>
    </source>
</evidence>
<keyword evidence="3" id="KW-1185">Reference proteome</keyword>
<name>A0A540VH54_9CHLR</name>
<dbReference type="OrthoDB" id="1121052at2"/>
<dbReference type="SUPFAM" id="SSF51182">
    <property type="entry name" value="RmlC-like cupins"/>
    <property type="match status" value="1"/>
</dbReference>
<evidence type="ECO:0000259" key="1">
    <source>
        <dbReference type="Pfam" id="PF07883"/>
    </source>
</evidence>
<protein>
    <submittedName>
        <fullName evidence="2">Cupin domain-containing protein</fullName>
    </submittedName>
</protein>
<sequence>MQPNSTKPAQPAVPFTLIQDLTEALPPLTADTIVSRTLYKDRQMRAVLFGFAPGQELSEHTSTMAAVLQVLEGTATLTLGEEEIEARPGTWVHMPPGLPHSVRAGEAPLTLLLVMFRPEKEGPDDPAA</sequence>
<dbReference type="PANTHER" id="PTHR37694">
    <property type="entry name" value="SLR8022 PROTEIN"/>
    <property type="match status" value="1"/>
</dbReference>
<dbReference type="InterPro" id="IPR011051">
    <property type="entry name" value="RmlC_Cupin_sf"/>
</dbReference>